<reference evidence="6 8" key="1">
    <citation type="journal article" date="2018" name="Front. Microbiol.">
        <title>Genome-Based Analysis Reveals the Taxonomy and Diversity of the Family Idiomarinaceae.</title>
        <authorList>
            <person name="Liu Y."/>
            <person name="Lai Q."/>
            <person name="Shao Z."/>
        </authorList>
    </citation>
    <scope>NUCLEOTIDE SEQUENCE [LARGE SCALE GENOMIC DNA]</scope>
    <source>
        <strain evidence="6 8">CF12-14</strain>
    </source>
</reference>
<comment type="caution">
    <text evidence="5">The sequence shown here is derived from an EMBL/GenBank/DDBJ whole genome shotgun (WGS) entry which is preliminary data.</text>
</comment>
<evidence type="ECO:0000313" key="6">
    <source>
        <dbReference type="EMBL" id="RUO20528.1"/>
    </source>
</evidence>
<protein>
    <submittedName>
        <fullName evidence="5">Amino acid/amide ABC transporter substrate-binding protein (HAAT family)</fullName>
    </submittedName>
</protein>
<evidence type="ECO:0000313" key="5">
    <source>
        <dbReference type="EMBL" id="RAJ94869.1"/>
    </source>
</evidence>
<proteinExistence type="inferred from homology"/>
<sequence length="388" mass="41586">MRNRVSILRTAMAWSSLASALALTSVAGAHQQPLKIGATMSNSGAYATQGQAAGQGYQLCVQHLNQQGGILGREVVLTLHDDGSDSAQARTLYRQLIEDEHVDLILGPYGSTLTEAIADITEQHRMVQITPLAATSSIWQQGRQYLFMVLPPAEMFLAGLIDLAAERELSRVAIIHEDALFPAAAAHGAQNLAVERGLDVRLFQHYPSGEGDFDAMAQALAAQDIEVLAMAASNLTNFIDMQRALKAHNVELAMFGTSGAVQQFSDELGADAEGVFGLSAWEPAAPNPGAAEFTAAYTEAYGRAPAFHSAGAYASCQLLAAAVEEVGSTDQDALREALLATDTTTVFGRFAVDERGYQTAHEGLFIQWQDAQKVIVWPASVAERPVRW</sequence>
<dbReference type="PANTHER" id="PTHR30483:SF37">
    <property type="entry name" value="ABC TRANSPORTER SUBSTRATE-BINDING PROTEIN"/>
    <property type="match status" value="1"/>
</dbReference>
<name>A0A327WTT5_9GAMM</name>
<dbReference type="OrthoDB" id="9147078at2"/>
<dbReference type="CDD" id="cd06338">
    <property type="entry name" value="PBP1_ABC_ligand_binding-like"/>
    <property type="match status" value="1"/>
</dbReference>
<keyword evidence="2 3" id="KW-0732">Signal</keyword>
<dbReference type="SUPFAM" id="SSF53822">
    <property type="entry name" value="Periplasmic binding protein-like I"/>
    <property type="match status" value="1"/>
</dbReference>
<dbReference type="RefSeq" id="WP_111570127.1">
    <property type="nucleotide sequence ID" value="NZ_PIPK01000013.1"/>
</dbReference>
<feature type="signal peptide" evidence="3">
    <location>
        <begin position="1"/>
        <end position="20"/>
    </location>
</feature>
<feature type="chain" id="PRO_5016440746" evidence="3">
    <location>
        <begin position="21"/>
        <end position="388"/>
    </location>
</feature>
<dbReference type="Pfam" id="PF13458">
    <property type="entry name" value="Peripla_BP_6"/>
    <property type="match status" value="1"/>
</dbReference>
<dbReference type="EMBL" id="QLMD01000013">
    <property type="protein sequence ID" value="RAJ94869.1"/>
    <property type="molecule type" value="Genomic_DNA"/>
</dbReference>
<reference evidence="5 7" key="2">
    <citation type="submission" date="2018-06" db="EMBL/GenBank/DDBJ databases">
        <title>Genomic Encyclopedia of Type Strains, Phase III (KMG-III): the genomes of soil and plant-associated and newly described type strains.</title>
        <authorList>
            <person name="Whitman W."/>
        </authorList>
    </citation>
    <scope>NUCLEOTIDE SEQUENCE [LARGE SCALE GENOMIC DNA]</scope>
    <source>
        <strain evidence="5 7">CGMCC 1.15366</strain>
    </source>
</reference>
<accession>A0A327WTT5</accession>
<evidence type="ECO:0000256" key="3">
    <source>
        <dbReference type="SAM" id="SignalP"/>
    </source>
</evidence>
<evidence type="ECO:0000256" key="2">
    <source>
        <dbReference type="ARBA" id="ARBA00022729"/>
    </source>
</evidence>
<comment type="similarity">
    <text evidence="1">Belongs to the leucine-binding protein family.</text>
</comment>
<dbReference type="EMBL" id="PIPK01000013">
    <property type="protein sequence ID" value="RUO20528.1"/>
    <property type="molecule type" value="Genomic_DNA"/>
</dbReference>
<evidence type="ECO:0000256" key="1">
    <source>
        <dbReference type="ARBA" id="ARBA00010062"/>
    </source>
</evidence>
<gene>
    <name evidence="5" type="ORF">B0I24_11323</name>
    <name evidence="6" type="ORF">CWE07_12240</name>
</gene>
<keyword evidence="8" id="KW-1185">Reference proteome</keyword>
<dbReference type="Proteomes" id="UP000249203">
    <property type="component" value="Unassembled WGS sequence"/>
</dbReference>
<dbReference type="InterPro" id="IPR028082">
    <property type="entry name" value="Peripla_BP_I"/>
</dbReference>
<dbReference type="InterPro" id="IPR028081">
    <property type="entry name" value="Leu-bd"/>
</dbReference>
<dbReference type="AlphaFoldDB" id="A0A327WTT5"/>
<evidence type="ECO:0000313" key="7">
    <source>
        <dbReference type="Proteomes" id="UP000249203"/>
    </source>
</evidence>
<dbReference type="PANTHER" id="PTHR30483">
    <property type="entry name" value="LEUCINE-SPECIFIC-BINDING PROTEIN"/>
    <property type="match status" value="1"/>
</dbReference>
<feature type="domain" description="Leucine-binding protein" evidence="4">
    <location>
        <begin position="33"/>
        <end position="371"/>
    </location>
</feature>
<organism evidence="5 7">
    <name type="scientific">Aliidiomarina maris</name>
    <dbReference type="NCBI Taxonomy" id="531312"/>
    <lineage>
        <taxon>Bacteria</taxon>
        <taxon>Pseudomonadati</taxon>
        <taxon>Pseudomonadota</taxon>
        <taxon>Gammaproteobacteria</taxon>
        <taxon>Alteromonadales</taxon>
        <taxon>Idiomarinaceae</taxon>
        <taxon>Aliidiomarina</taxon>
    </lineage>
</organism>
<evidence type="ECO:0000313" key="8">
    <source>
        <dbReference type="Proteomes" id="UP000287865"/>
    </source>
</evidence>
<dbReference type="Gene3D" id="3.40.50.2300">
    <property type="match status" value="2"/>
</dbReference>
<dbReference type="InterPro" id="IPR051010">
    <property type="entry name" value="BCAA_transport"/>
</dbReference>
<dbReference type="Proteomes" id="UP000287865">
    <property type="component" value="Unassembled WGS sequence"/>
</dbReference>
<evidence type="ECO:0000259" key="4">
    <source>
        <dbReference type="Pfam" id="PF13458"/>
    </source>
</evidence>